<accession>A0A6V8H3F4</accession>
<reference evidence="4" key="1">
    <citation type="journal article" date="2015" name="Genome Announc.">
        <title>Draft genome sequence of Talaromyces cellulolyticus strain Y-94, a source of lignocellulosic biomass-degrading enzymes.</title>
        <authorList>
            <person name="Fujii T."/>
            <person name="Koike H."/>
            <person name="Sawayama S."/>
            <person name="Yano S."/>
            <person name="Inoue H."/>
        </authorList>
    </citation>
    <scope>NUCLEOTIDE SEQUENCE [LARGE SCALE GENOMIC DNA]</scope>
    <source>
        <strain evidence="4">Y-94</strain>
    </source>
</reference>
<proteinExistence type="inferred from homology"/>
<dbReference type="Gene3D" id="3.30.1120.10">
    <property type="match status" value="1"/>
</dbReference>
<feature type="domain" description="Sulfatase N-terminal" evidence="2">
    <location>
        <begin position="5"/>
        <end position="46"/>
    </location>
</feature>
<dbReference type="PANTHER" id="PTHR42693">
    <property type="entry name" value="ARYLSULFATASE FAMILY MEMBER"/>
    <property type="match status" value="1"/>
</dbReference>
<dbReference type="InterPro" id="IPR017850">
    <property type="entry name" value="Alkaline_phosphatase_core_sf"/>
</dbReference>
<comment type="caution">
    <text evidence="3">The sequence shown here is derived from an EMBL/GenBank/DDBJ whole genome shotgun (WGS) entry which is preliminary data.</text>
</comment>
<sequence>MTKRPNVLLIVADDLGYSDVGCFGSEIRTPNIDRIAREGMLFTDYHDVAALPELLHDAGYLPLMSGKWHLGLKPENGPSARGFDRSFALLPGCTNHFGFEPQFDNQMDFFVRIPVLYVEDGKRKVIEANKGTEYDTGFFSSEYYASNLINTFKNVLPSKKSSLSLLSFLSLHPIGPCNAARKTESGLIGKDVKPHPIIPKDTAHAYHAKWEDMTEEERKKSARAMERFAGMVDNMDQNIGRVMDYLESTGELDDTLVIFMSDNGAEGAVFESYPLMGKDLIAVLKRYYNNKLDNIGNHDSFVWYGPRWAQAATAPSRLYKMYSTEGGIRVPMVVRYPRLWPQNKVVPSFATVMDSARTFLEMVGATHPAGNGKKGTYKGHEVYPMCGKSWVPFMTGDAEEGVSGIHGENEFTGWELFGRAALRNGNWKIVNLPEDAFGKTRWELFDLSVDPGETNDLAESHPDKLQALLKAWDQYLIETGTVWREPVSGEITWEDLPEDSVGGDPIGQTKAWMCIGDNDPLHQ</sequence>
<dbReference type="Pfam" id="PF00884">
    <property type="entry name" value="Sulfatase"/>
    <property type="match status" value="2"/>
</dbReference>
<evidence type="ECO:0000259" key="2">
    <source>
        <dbReference type="Pfam" id="PF00884"/>
    </source>
</evidence>
<dbReference type="PANTHER" id="PTHR42693:SF33">
    <property type="entry name" value="ARYLSULFATASE"/>
    <property type="match status" value="1"/>
</dbReference>
<evidence type="ECO:0000313" key="3">
    <source>
        <dbReference type="EMBL" id="GAM35859.1"/>
    </source>
</evidence>
<dbReference type="Gene3D" id="3.40.720.10">
    <property type="entry name" value="Alkaline Phosphatase, subunit A"/>
    <property type="match status" value="1"/>
</dbReference>
<evidence type="ECO:0000256" key="1">
    <source>
        <dbReference type="ARBA" id="ARBA00008779"/>
    </source>
</evidence>
<feature type="domain" description="Sulfatase N-terminal" evidence="2">
    <location>
        <begin position="47"/>
        <end position="364"/>
    </location>
</feature>
<dbReference type="EMBL" id="DF933813">
    <property type="protein sequence ID" value="GAM35859.1"/>
    <property type="molecule type" value="Genomic_DNA"/>
</dbReference>
<comment type="similarity">
    <text evidence="1">Belongs to the sulfatase family.</text>
</comment>
<dbReference type="Proteomes" id="UP000053095">
    <property type="component" value="Unassembled WGS sequence"/>
</dbReference>
<dbReference type="SUPFAM" id="SSF53649">
    <property type="entry name" value="Alkaline phosphatase-like"/>
    <property type="match status" value="1"/>
</dbReference>
<gene>
    <name evidence="3" type="ORF">TCE0_017f04511</name>
</gene>
<protein>
    <submittedName>
        <fullName evidence="3">Arylsulfatase</fullName>
    </submittedName>
</protein>
<dbReference type="InterPro" id="IPR050738">
    <property type="entry name" value="Sulfatase"/>
</dbReference>
<evidence type="ECO:0000313" key="4">
    <source>
        <dbReference type="Proteomes" id="UP000053095"/>
    </source>
</evidence>
<dbReference type="AlphaFoldDB" id="A0A6V8H3F4"/>
<organism evidence="3 4">
    <name type="scientific">Talaromyces pinophilus</name>
    <name type="common">Penicillium pinophilum</name>
    <dbReference type="NCBI Taxonomy" id="128442"/>
    <lineage>
        <taxon>Eukaryota</taxon>
        <taxon>Fungi</taxon>
        <taxon>Dikarya</taxon>
        <taxon>Ascomycota</taxon>
        <taxon>Pezizomycotina</taxon>
        <taxon>Eurotiomycetes</taxon>
        <taxon>Eurotiomycetidae</taxon>
        <taxon>Eurotiales</taxon>
        <taxon>Trichocomaceae</taxon>
        <taxon>Talaromyces</taxon>
        <taxon>Talaromyces sect. Talaromyces</taxon>
    </lineage>
</organism>
<dbReference type="InterPro" id="IPR000917">
    <property type="entry name" value="Sulfatase_N"/>
</dbReference>
<dbReference type="GO" id="GO:0004065">
    <property type="term" value="F:arylsulfatase activity"/>
    <property type="evidence" value="ECO:0007669"/>
    <property type="project" value="TreeGrafter"/>
</dbReference>
<keyword evidence="4" id="KW-1185">Reference proteome</keyword>
<name>A0A6V8H3F4_TALPI</name>